<evidence type="ECO:0000313" key="2">
    <source>
        <dbReference type="Proteomes" id="UP000324222"/>
    </source>
</evidence>
<organism evidence="1 2">
    <name type="scientific">Portunus trituberculatus</name>
    <name type="common">Swimming crab</name>
    <name type="synonym">Neptunus trituberculatus</name>
    <dbReference type="NCBI Taxonomy" id="210409"/>
    <lineage>
        <taxon>Eukaryota</taxon>
        <taxon>Metazoa</taxon>
        <taxon>Ecdysozoa</taxon>
        <taxon>Arthropoda</taxon>
        <taxon>Crustacea</taxon>
        <taxon>Multicrustacea</taxon>
        <taxon>Malacostraca</taxon>
        <taxon>Eumalacostraca</taxon>
        <taxon>Eucarida</taxon>
        <taxon>Decapoda</taxon>
        <taxon>Pleocyemata</taxon>
        <taxon>Brachyura</taxon>
        <taxon>Eubrachyura</taxon>
        <taxon>Portunoidea</taxon>
        <taxon>Portunidae</taxon>
        <taxon>Portuninae</taxon>
        <taxon>Portunus</taxon>
    </lineage>
</organism>
<reference evidence="1 2" key="1">
    <citation type="submission" date="2019-05" db="EMBL/GenBank/DDBJ databases">
        <title>Another draft genome of Portunus trituberculatus and its Hox gene families provides insights of decapod evolution.</title>
        <authorList>
            <person name="Jeong J.-H."/>
            <person name="Song I."/>
            <person name="Kim S."/>
            <person name="Choi T."/>
            <person name="Kim D."/>
            <person name="Ryu S."/>
            <person name="Kim W."/>
        </authorList>
    </citation>
    <scope>NUCLEOTIDE SEQUENCE [LARGE SCALE GENOMIC DNA]</scope>
    <source>
        <tissue evidence="1">Muscle</tissue>
    </source>
</reference>
<accession>A0A5B7HCP3</accession>
<protein>
    <submittedName>
        <fullName evidence="1">Uncharacterized protein</fullName>
    </submittedName>
</protein>
<dbReference type="EMBL" id="VSRR010026151">
    <property type="protein sequence ID" value="MPC67375.1"/>
    <property type="molecule type" value="Genomic_DNA"/>
</dbReference>
<gene>
    <name evidence="1" type="ORF">E2C01_061550</name>
</gene>
<name>A0A5B7HCP3_PORTR</name>
<dbReference type="AlphaFoldDB" id="A0A5B7HCP3"/>
<dbReference type="Proteomes" id="UP000324222">
    <property type="component" value="Unassembled WGS sequence"/>
</dbReference>
<evidence type="ECO:0000313" key="1">
    <source>
        <dbReference type="EMBL" id="MPC67375.1"/>
    </source>
</evidence>
<keyword evidence="2" id="KW-1185">Reference proteome</keyword>
<comment type="caution">
    <text evidence="1">The sequence shown here is derived from an EMBL/GenBank/DDBJ whole genome shotgun (WGS) entry which is preliminary data.</text>
</comment>
<proteinExistence type="predicted"/>
<sequence length="165" mass="16745">MQSPMGPRIHLVLVEVGSAFPGPGNVLAGIGRRGGLVLLMMVASWYLKVVLVVAGSKCEGPVFSPLPVGVSMPWDGAGLLMPGTGLGSSGDTSMTGGEGLRAESSFPRCLSPKSENLLLRGREVGVERGVDISGGVRISGVSWCGCLAPGTDGFIFTDGNTGSGV</sequence>